<dbReference type="InterPro" id="IPR001185">
    <property type="entry name" value="MS_channel"/>
</dbReference>
<feature type="transmembrane region" description="Helical" evidence="10">
    <location>
        <begin position="65"/>
        <end position="89"/>
    </location>
</feature>
<keyword evidence="8 10" id="KW-0472">Membrane</keyword>
<evidence type="ECO:0000256" key="6">
    <source>
        <dbReference type="ARBA" id="ARBA00022989"/>
    </source>
</evidence>
<comment type="function">
    <text evidence="10">Channel that opens in response to stretch forces in the membrane lipid bilayer. May participate in the regulation of osmotic pressure changes within the cell.</text>
</comment>
<keyword evidence="5 10" id="KW-0812">Transmembrane</keyword>
<dbReference type="InterPro" id="IPR037673">
    <property type="entry name" value="MSC/AndL"/>
</dbReference>
<dbReference type="OrthoDB" id="9810350at2"/>
<dbReference type="SUPFAM" id="SSF81330">
    <property type="entry name" value="Gated mechanosensitive channel"/>
    <property type="match status" value="1"/>
</dbReference>
<dbReference type="GO" id="GO:0008381">
    <property type="term" value="F:mechanosensitive monoatomic ion channel activity"/>
    <property type="evidence" value="ECO:0007669"/>
    <property type="project" value="UniProtKB-UniRule"/>
</dbReference>
<dbReference type="NCBIfam" id="NF001843">
    <property type="entry name" value="PRK00567.1-4"/>
    <property type="match status" value="1"/>
</dbReference>
<dbReference type="PROSITE" id="PS01327">
    <property type="entry name" value="MSCL"/>
    <property type="match status" value="1"/>
</dbReference>
<dbReference type="Gene3D" id="1.10.1200.120">
    <property type="entry name" value="Large-conductance mechanosensitive channel, MscL, domain 1"/>
    <property type="match status" value="1"/>
</dbReference>
<evidence type="ECO:0000256" key="2">
    <source>
        <dbReference type="ARBA" id="ARBA00007254"/>
    </source>
</evidence>
<evidence type="ECO:0000313" key="12">
    <source>
        <dbReference type="Proteomes" id="UP000215137"/>
    </source>
</evidence>
<keyword evidence="4 10" id="KW-1003">Cell membrane</keyword>
<dbReference type="NCBIfam" id="NF010560">
    <property type="entry name" value="PRK13955.1"/>
    <property type="match status" value="1"/>
</dbReference>
<keyword evidence="7 10" id="KW-0406">Ion transport</keyword>
<keyword evidence="3 10" id="KW-0813">Transport</keyword>
<evidence type="ECO:0000313" key="11">
    <source>
        <dbReference type="EMBL" id="ASV66519.1"/>
    </source>
</evidence>
<name>A0A248TED0_9BACI</name>
<sequence length="142" mass="16130">MLQEFKKFAMKGNVLDLAIGVIIGAAFGKIVTSLVNDLIMPILGIFIGGVDFTKLSYSPPFGESVILYGQFIQTVFDFLIVAFSIFLFVQFMNKRIRKKEEESTPEPPEKDAKEELLIEIRDLLQKQEQNSLDITKKQNHES</sequence>
<dbReference type="AlphaFoldDB" id="A0A248TED0"/>
<dbReference type="GO" id="GO:0005886">
    <property type="term" value="C:plasma membrane"/>
    <property type="evidence" value="ECO:0007669"/>
    <property type="project" value="UniProtKB-SubCell"/>
</dbReference>
<evidence type="ECO:0000256" key="5">
    <source>
        <dbReference type="ARBA" id="ARBA00022692"/>
    </source>
</evidence>
<comment type="subunit">
    <text evidence="10">Homopentamer.</text>
</comment>
<evidence type="ECO:0000256" key="3">
    <source>
        <dbReference type="ARBA" id="ARBA00022448"/>
    </source>
</evidence>
<keyword evidence="6 10" id="KW-1133">Transmembrane helix</keyword>
<accession>A0A248TED0</accession>
<proteinExistence type="inferred from homology"/>
<keyword evidence="9 10" id="KW-0407">Ion channel</keyword>
<dbReference type="PANTHER" id="PTHR30266:SF2">
    <property type="entry name" value="LARGE-CONDUCTANCE MECHANOSENSITIVE CHANNEL"/>
    <property type="match status" value="1"/>
</dbReference>
<evidence type="ECO:0000256" key="10">
    <source>
        <dbReference type="HAMAP-Rule" id="MF_00115"/>
    </source>
</evidence>
<evidence type="ECO:0000256" key="8">
    <source>
        <dbReference type="ARBA" id="ARBA00023136"/>
    </source>
</evidence>
<dbReference type="InterPro" id="IPR036019">
    <property type="entry name" value="MscL_channel"/>
</dbReference>
<comment type="similarity">
    <text evidence="2 10">Belongs to the MscL family.</text>
</comment>
<dbReference type="Pfam" id="PF01741">
    <property type="entry name" value="MscL"/>
    <property type="match status" value="1"/>
</dbReference>
<dbReference type="RefSeq" id="WP_095370094.1">
    <property type="nucleotide sequence ID" value="NZ_CP022983.1"/>
</dbReference>
<dbReference type="EMBL" id="CP022983">
    <property type="protein sequence ID" value="ASV66519.1"/>
    <property type="molecule type" value="Genomic_DNA"/>
</dbReference>
<protein>
    <recommendedName>
        <fullName evidence="10">Large-conductance mechanosensitive channel</fullName>
    </recommendedName>
</protein>
<dbReference type="NCBIfam" id="TIGR00220">
    <property type="entry name" value="mscL"/>
    <property type="match status" value="1"/>
</dbReference>
<gene>
    <name evidence="10" type="primary">mscL</name>
    <name evidence="11" type="ORF">CKF48_03790</name>
</gene>
<reference evidence="11 12" key="1">
    <citation type="submission" date="2017-08" db="EMBL/GenBank/DDBJ databases">
        <title>Complete Genome Sequence of Bacillus kochii Oregon-R-modENCODE STRAIN BDGP4, isolated from Drosophila melanogaster gut.</title>
        <authorList>
            <person name="Wan K.H."/>
            <person name="Yu C."/>
            <person name="Park S."/>
            <person name="Hammonds A.S."/>
            <person name="Booth B.W."/>
            <person name="Celniker S.E."/>
        </authorList>
    </citation>
    <scope>NUCLEOTIDE SEQUENCE [LARGE SCALE GENOMIC DNA]</scope>
    <source>
        <strain evidence="11 12">BDGP4</strain>
    </source>
</reference>
<dbReference type="InterPro" id="IPR019823">
    <property type="entry name" value="Mechanosensitive_channel_CS"/>
</dbReference>
<dbReference type="HAMAP" id="MF_00115">
    <property type="entry name" value="MscL"/>
    <property type="match status" value="1"/>
</dbReference>
<dbReference type="Proteomes" id="UP000215137">
    <property type="component" value="Chromosome"/>
</dbReference>
<comment type="subcellular location">
    <subcellularLocation>
        <location evidence="1 10">Cell membrane</location>
        <topology evidence="1 10">Multi-pass membrane protein</topology>
    </subcellularLocation>
</comment>
<dbReference type="PRINTS" id="PR01264">
    <property type="entry name" value="MECHCHANNEL"/>
</dbReference>
<evidence type="ECO:0000256" key="7">
    <source>
        <dbReference type="ARBA" id="ARBA00023065"/>
    </source>
</evidence>
<dbReference type="KEGG" id="bko:CKF48_03790"/>
<keyword evidence="12" id="KW-1185">Reference proteome</keyword>
<dbReference type="PANTHER" id="PTHR30266">
    <property type="entry name" value="MECHANOSENSITIVE CHANNEL MSCL"/>
    <property type="match status" value="1"/>
</dbReference>
<evidence type="ECO:0000256" key="1">
    <source>
        <dbReference type="ARBA" id="ARBA00004651"/>
    </source>
</evidence>
<evidence type="ECO:0000256" key="9">
    <source>
        <dbReference type="ARBA" id="ARBA00023303"/>
    </source>
</evidence>
<evidence type="ECO:0000256" key="4">
    <source>
        <dbReference type="ARBA" id="ARBA00022475"/>
    </source>
</evidence>
<feature type="transmembrane region" description="Helical" evidence="10">
    <location>
        <begin position="12"/>
        <end position="31"/>
    </location>
</feature>
<organism evidence="11 12">
    <name type="scientific">Cytobacillus kochii</name>
    <dbReference type="NCBI Taxonomy" id="859143"/>
    <lineage>
        <taxon>Bacteria</taxon>
        <taxon>Bacillati</taxon>
        <taxon>Bacillota</taxon>
        <taxon>Bacilli</taxon>
        <taxon>Bacillales</taxon>
        <taxon>Bacillaceae</taxon>
        <taxon>Cytobacillus</taxon>
    </lineage>
</organism>